<accession>A0ABR9APA1</accession>
<evidence type="ECO:0000313" key="2">
    <source>
        <dbReference type="EMBL" id="MBD8490604.1"/>
    </source>
</evidence>
<protein>
    <recommendedName>
        <fullName evidence="4">Outer membrane protein beta-barrel domain-containing protein</fullName>
    </recommendedName>
</protein>
<evidence type="ECO:0000256" key="1">
    <source>
        <dbReference type="SAM" id="SignalP"/>
    </source>
</evidence>
<dbReference type="Proteomes" id="UP000647133">
    <property type="component" value="Unassembled WGS sequence"/>
</dbReference>
<dbReference type="EMBL" id="JACYTQ010000007">
    <property type="protein sequence ID" value="MBD8490604.1"/>
    <property type="molecule type" value="Genomic_DNA"/>
</dbReference>
<gene>
    <name evidence="2" type="ORF">IFO69_17760</name>
</gene>
<proteinExistence type="predicted"/>
<feature type="chain" id="PRO_5047291368" description="Outer membrane protein beta-barrel domain-containing protein" evidence="1">
    <location>
        <begin position="21"/>
        <end position="217"/>
    </location>
</feature>
<evidence type="ECO:0000313" key="3">
    <source>
        <dbReference type="Proteomes" id="UP000647133"/>
    </source>
</evidence>
<comment type="caution">
    <text evidence="2">The sequence shown here is derived from an EMBL/GenBank/DDBJ whole genome shotgun (WGS) entry which is preliminary data.</text>
</comment>
<reference evidence="2 3" key="1">
    <citation type="submission" date="2020-09" db="EMBL/GenBank/DDBJ databases">
        <title>Echinicola sp. CAU 1574 isolated from sand of Sido Beach.</title>
        <authorList>
            <person name="Kim W."/>
        </authorList>
    </citation>
    <scope>NUCLEOTIDE SEQUENCE [LARGE SCALE GENOMIC DNA]</scope>
    <source>
        <strain evidence="2 3">CAU 1574</strain>
    </source>
</reference>
<keyword evidence="3" id="KW-1185">Reference proteome</keyword>
<name>A0ABR9APA1_9BACT</name>
<keyword evidence="1" id="KW-0732">Signal</keyword>
<sequence>MKKLIFFLALMIFCSLEGFSQDVRLNAYALYTFADKFDSYWDVGNNYYYSGKIEDGLQWGGGLEYKVNELLGVELLYLRQDTNSPTWYRRVAGPDQFTNFDLGINYIMVAPTRYFRATGSPIEGFGSLMVGVMVASLTNPDNNREDTATKLGVGVKGGMIYWGAEKVGIKLQAQLLSAVQSMGGGFYFGTGGAGAGVNSYSSIYQFSLGGGLVLKLN</sequence>
<organism evidence="2 3">
    <name type="scientific">Echinicola arenosa</name>
    <dbReference type="NCBI Taxonomy" id="2774144"/>
    <lineage>
        <taxon>Bacteria</taxon>
        <taxon>Pseudomonadati</taxon>
        <taxon>Bacteroidota</taxon>
        <taxon>Cytophagia</taxon>
        <taxon>Cytophagales</taxon>
        <taxon>Cyclobacteriaceae</taxon>
        <taxon>Echinicola</taxon>
    </lineage>
</organism>
<dbReference type="InterPro" id="IPR011250">
    <property type="entry name" value="OMP/PagP_B-barrel"/>
</dbReference>
<dbReference type="RefSeq" id="WP_192011476.1">
    <property type="nucleotide sequence ID" value="NZ_JACYTQ010000007.1"/>
</dbReference>
<dbReference type="SUPFAM" id="SSF56925">
    <property type="entry name" value="OMPA-like"/>
    <property type="match status" value="1"/>
</dbReference>
<evidence type="ECO:0008006" key="4">
    <source>
        <dbReference type="Google" id="ProtNLM"/>
    </source>
</evidence>
<dbReference type="Gene3D" id="2.40.160.20">
    <property type="match status" value="1"/>
</dbReference>
<feature type="signal peptide" evidence="1">
    <location>
        <begin position="1"/>
        <end position="20"/>
    </location>
</feature>